<evidence type="ECO:0000313" key="1">
    <source>
        <dbReference type="EMBL" id="MDP5274570.1"/>
    </source>
</evidence>
<name>A0ABT9IYX7_9BACL</name>
<accession>A0ABT9IYX7</accession>
<gene>
    <name evidence="1" type="ORF">Q5Y73_10650</name>
</gene>
<dbReference type="InterPro" id="IPR026838">
    <property type="entry name" value="YheC/D"/>
</dbReference>
<sequence length="443" mass="51843">MYSKYIIYIDPDQKRDGVYMNQTTLRNMKLKNNWLDFHYGQFYSKLMIKINDVLKDGIISIPQQISDQIIIPDLPYEYQYSQNKLRLGPIIGCMILKKYYKNPHSQIQRFSNYNKIKGLIFLFTYSQMDHKNSVISGYYYNPKTNSFVKGFFPYPDVIFNRSHISLNKYNILKEEIGNRVFNYPYKTGSKLKFWNEMRSDKNLQKHLPVTQSYTGIVSVIKMLDKYSAIYMKPTDLYGGKGIIYMKKEEGRFILITGENIRAETSSHKKLKSIIDKQKIENNAYILQQAIEFNSENCKVDFRAYLQKNGFGRWNLTGLEARIAKRDSIITNYHGREKVEGGDEALLKRFKITSEKVSLKKNEILKIGRAFLNKMETDHPNYHLGDVAIDLVVDVNLNIWVLEVQINYGAERKLSGDKDDRRVIPQIFPTPFTYAKSLAGFHDK</sequence>
<dbReference type="Pfam" id="PF14398">
    <property type="entry name" value="ATPgrasp_YheCD"/>
    <property type="match status" value="1"/>
</dbReference>
<evidence type="ECO:0000313" key="2">
    <source>
        <dbReference type="Proteomes" id="UP001231941"/>
    </source>
</evidence>
<dbReference type="RefSeq" id="WP_305991874.1">
    <property type="nucleotide sequence ID" value="NZ_JAVAMP010000003.1"/>
</dbReference>
<dbReference type="Proteomes" id="UP001231941">
    <property type="component" value="Unassembled WGS sequence"/>
</dbReference>
<dbReference type="EMBL" id="JAVAMP010000003">
    <property type="protein sequence ID" value="MDP5274570.1"/>
    <property type="molecule type" value="Genomic_DNA"/>
</dbReference>
<proteinExistence type="predicted"/>
<reference evidence="1 2" key="1">
    <citation type="submission" date="2023-08" db="EMBL/GenBank/DDBJ databases">
        <authorList>
            <person name="Park J.-S."/>
        </authorList>
    </citation>
    <scope>NUCLEOTIDE SEQUENCE [LARGE SCALE GENOMIC DNA]</scope>
    <source>
        <strain evidence="1 2">2205SS18-9</strain>
    </source>
</reference>
<protein>
    <submittedName>
        <fullName evidence="1">YheC/YheD family protein</fullName>
    </submittedName>
</protein>
<dbReference type="SUPFAM" id="SSF56059">
    <property type="entry name" value="Glutathione synthetase ATP-binding domain-like"/>
    <property type="match status" value="1"/>
</dbReference>
<keyword evidence="2" id="KW-1185">Reference proteome</keyword>
<organism evidence="1 2">
    <name type="scientific">Chengkuizengella axinellae</name>
    <dbReference type="NCBI Taxonomy" id="3064388"/>
    <lineage>
        <taxon>Bacteria</taxon>
        <taxon>Bacillati</taxon>
        <taxon>Bacillota</taxon>
        <taxon>Bacilli</taxon>
        <taxon>Bacillales</taxon>
        <taxon>Paenibacillaceae</taxon>
        <taxon>Chengkuizengella</taxon>
    </lineage>
</organism>
<comment type="caution">
    <text evidence="1">The sequence shown here is derived from an EMBL/GenBank/DDBJ whole genome shotgun (WGS) entry which is preliminary data.</text>
</comment>